<dbReference type="InterPro" id="IPR050821">
    <property type="entry name" value="Cytosolic_carboxypeptidase"/>
</dbReference>
<keyword evidence="12" id="KW-0862">Zinc</keyword>
<evidence type="ECO:0000256" key="8">
    <source>
        <dbReference type="ARBA" id="ARBA00022645"/>
    </source>
</evidence>
<dbReference type="GO" id="GO:0005829">
    <property type="term" value="C:cytosol"/>
    <property type="evidence" value="ECO:0007669"/>
    <property type="project" value="UniProtKB-SubCell"/>
</dbReference>
<sequence length="927" mass="102111">MELRCGGLLFSSRFDSGNLAHVEKVDSVSSDGEGVAGGASASTSSIASSPDYEFNVWTRPDCAETEFENGNRSWFYFSVRGGAPGKLIKINIMNMNKQSKLYSQGMAPFVRTLPTRPRWERIRDRPTFEMTETQFVLSFVHRFVEGRGATTFFAFCYPFSYSDCQDLLNQLDQRFLENHATHTSPLDTIYYHREILCYSLDGLRVDLLTISSCHGIREDREPRLEQLFPDSGTPRPFRFTGKRIFFLSSRVHPGETPSSFVFNGFLDFILRPDDPRAQTLRRLFVFKLIPMLNPDGVVRGHYRTDSRGVNLNRQYLKPDAVLHPAIYGAKAVLLYHHVHSRLSSHGPSEHQHSPHPPPAAPLSDLEKAPHLQNEAHGGCASDGDSPEAWTQPEQAEQKASAVWIMAQQPSEAGPPAPDSIPPRESGVAYYVDLHGHASKRGCFMYGNSFSDENTQVENMLYPKLISLNSAHFDFQGCNFSEKNMYARDRRDGQSKEGSGRVAIYKASGIIHSYTLECNYNTGRSVNSIPAACHDNGRASPPPPPAFPSRYTVELFEQVGRAMAIAALDMAECNPWPRIVLSEHSSLTNLRAWMLKHVRSSRGLSTTVNVAVSKKRGSRTPPRSNNGLPVSCSENTLSRARSFSTGTSAGGSSSSQQNSPQMKSSPSFPFHGSRPAGLPGLGPSTQKVSHRVLGPVREPRSQDRRRRQQPLTHRPASSTLAPSLAPAPSHLASSQSVGSCLLPSALSISGSSCPFLSSGDKPEAVMVIGKGLLGPGPRIPCIRTRLQARPRLGRGSPPPRRGMRGSSGPTSPIPRTRESSEPEPGPHSTPRVKEDFEEIKVVWKNPGVVALYAVMVRRDEVKCEGPSPSILPQTMSWNPRKEGERPKTLARPASPLHSPGLGATAPDRYLGRRKRHFHSCFLGLLTAT</sequence>
<dbReference type="InterPro" id="IPR000834">
    <property type="entry name" value="Peptidase_M14"/>
</dbReference>
<keyword evidence="15" id="KW-0539">Nucleus</keyword>
<evidence type="ECO:0000256" key="24">
    <source>
        <dbReference type="ARBA" id="ARBA00047714"/>
    </source>
</evidence>
<evidence type="ECO:0000256" key="19">
    <source>
        <dbReference type="ARBA" id="ARBA00026108"/>
    </source>
</evidence>
<dbReference type="CDD" id="cd06236">
    <property type="entry name" value="M14_AGBL5_like"/>
    <property type="match status" value="1"/>
</dbReference>
<feature type="compositionally biased region" description="Polar residues" evidence="26">
    <location>
        <begin position="620"/>
        <end position="640"/>
    </location>
</feature>
<dbReference type="GO" id="GO:0005634">
    <property type="term" value="C:nucleus"/>
    <property type="evidence" value="ECO:0007669"/>
    <property type="project" value="UniProtKB-SubCell"/>
</dbReference>
<evidence type="ECO:0000256" key="22">
    <source>
        <dbReference type="ARBA" id="ARBA00032928"/>
    </source>
</evidence>
<dbReference type="Proteomes" id="UP000694724">
    <property type="component" value="Unplaced"/>
</dbReference>
<dbReference type="InterPro" id="IPR034286">
    <property type="entry name" value="M14_AGBL5-like"/>
</dbReference>
<protein>
    <recommendedName>
        <fullName evidence="16">Cytosolic carboxypeptidase-like protein 5</fullName>
        <ecNumber evidence="19">3.4.17.24</ecNumber>
    </recommendedName>
    <alternativeName>
        <fullName evidence="22">ATP/GTP-binding protein-like 5</fullName>
    </alternativeName>
    <alternativeName>
        <fullName evidence="21">Protein deglutamylase CCP5</fullName>
    </alternativeName>
</protein>
<evidence type="ECO:0000256" key="25">
    <source>
        <dbReference type="PROSITE-ProRule" id="PRU01379"/>
    </source>
</evidence>
<evidence type="ECO:0000256" key="16">
    <source>
        <dbReference type="ARBA" id="ARBA00024141"/>
    </source>
</evidence>
<evidence type="ECO:0000256" key="21">
    <source>
        <dbReference type="ARBA" id="ARBA00032753"/>
    </source>
</evidence>
<dbReference type="GO" id="GO:0005819">
    <property type="term" value="C:spindle"/>
    <property type="evidence" value="ECO:0007669"/>
    <property type="project" value="UniProtKB-SubCell"/>
</dbReference>
<keyword evidence="10" id="KW-0479">Metal-binding</keyword>
<evidence type="ECO:0000256" key="6">
    <source>
        <dbReference type="ARBA" id="ARBA00005988"/>
    </source>
</evidence>
<evidence type="ECO:0000313" key="29">
    <source>
        <dbReference type="Proteomes" id="UP000694724"/>
    </source>
</evidence>
<keyword evidence="13" id="KW-0482">Metalloprotease</keyword>
<dbReference type="GO" id="GO:0008270">
    <property type="term" value="F:zinc ion binding"/>
    <property type="evidence" value="ECO:0007669"/>
    <property type="project" value="InterPro"/>
</dbReference>
<evidence type="ECO:0000256" key="11">
    <source>
        <dbReference type="ARBA" id="ARBA00022801"/>
    </source>
</evidence>
<evidence type="ECO:0000256" key="17">
    <source>
        <dbReference type="ARBA" id="ARBA00024524"/>
    </source>
</evidence>
<keyword evidence="11" id="KW-0378">Hydrolase</keyword>
<evidence type="ECO:0000256" key="10">
    <source>
        <dbReference type="ARBA" id="ARBA00022723"/>
    </source>
</evidence>
<evidence type="ECO:0000256" key="15">
    <source>
        <dbReference type="ARBA" id="ARBA00023242"/>
    </source>
</evidence>
<dbReference type="Ensembl" id="ENSSSCT00055013761.1">
    <property type="protein sequence ID" value="ENSSSCP00055010836.1"/>
    <property type="gene ID" value="ENSSSCG00055006997.1"/>
</dbReference>
<dbReference type="EC" id="3.4.17.24" evidence="19"/>
<feature type="compositionally biased region" description="Low complexity" evidence="26">
    <location>
        <begin position="714"/>
        <end position="734"/>
    </location>
</feature>
<evidence type="ECO:0000256" key="12">
    <source>
        <dbReference type="ARBA" id="ARBA00022833"/>
    </source>
</evidence>
<dbReference type="GO" id="GO:0006508">
    <property type="term" value="P:proteolysis"/>
    <property type="evidence" value="ECO:0007669"/>
    <property type="project" value="UniProtKB-KW"/>
</dbReference>
<dbReference type="GO" id="GO:0004181">
    <property type="term" value="F:metallocarboxypeptidase activity"/>
    <property type="evidence" value="ECO:0007669"/>
    <property type="project" value="InterPro"/>
</dbReference>
<comment type="catalytic activity">
    <reaction evidence="18">
        <text>C-terminal L-alpha-aminoacyl-L-glutamyl-[tubulin] + H2O = C-terminal L-alpha-aminoacyl-[tubulin] + L-glutamate</text>
        <dbReference type="Rhea" id="RHEA:63796"/>
        <dbReference type="Rhea" id="RHEA-COMP:16436"/>
        <dbReference type="Rhea" id="RHEA-COMP:16437"/>
        <dbReference type="ChEBI" id="CHEBI:15377"/>
        <dbReference type="ChEBI" id="CHEBI:29985"/>
        <dbReference type="ChEBI" id="CHEBI:90782"/>
        <dbReference type="ChEBI" id="CHEBI:149556"/>
        <dbReference type="EC" id="3.4.17.24"/>
    </reaction>
    <physiologicalReaction direction="left-to-right" evidence="18">
        <dbReference type="Rhea" id="RHEA:63797"/>
    </physiologicalReaction>
</comment>
<dbReference type="FunFam" id="3.40.630.10:FF:000055">
    <property type="entry name" value="Cytosolic carboxypeptidase-like protein 5 isoform X1"/>
    <property type="match status" value="1"/>
</dbReference>
<evidence type="ECO:0000256" key="7">
    <source>
        <dbReference type="ARBA" id="ARBA00022490"/>
    </source>
</evidence>
<evidence type="ECO:0000256" key="9">
    <source>
        <dbReference type="ARBA" id="ARBA00022670"/>
    </source>
</evidence>
<feature type="compositionally biased region" description="Low complexity" evidence="26">
    <location>
        <begin position="641"/>
        <end position="666"/>
    </location>
</feature>
<reference evidence="28" key="1">
    <citation type="submission" date="2025-08" db="UniProtKB">
        <authorList>
            <consortium name="Ensembl"/>
        </authorList>
    </citation>
    <scope>IDENTIFICATION</scope>
</reference>
<dbReference type="Pfam" id="PF00246">
    <property type="entry name" value="Peptidase_M14"/>
    <property type="match status" value="1"/>
</dbReference>
<dbReference type="SUPFAM" id="SSF53187">
    <property type="entry name" value="Zn-dependent exopeptidases"/>
    <property type="match status" value="1"/>
</dbReference>
<dbReference type="PROSITE" id="PS52035">
    <property type="entry name" value="PEPTIDASE_M14"/>
    <property type="match status" value="1"/>
</dbReference>
<keyword evidence="7" id="KW-0963">Cytoplasm</keyword>
<feature type="domain" description="Peptidase M14" evidence="27">
    <location>
        <begin position="157"/>
        <end position="570"/>
    </location>
</feature>
<dbReference type="AlphaFoldDB" id="A0A8D1Q0F1"/>
<evidence type="ECO:0000256" key="4">
    <source>
        <dbReference type="ARBA" id="ARBA00004214"/>
    </source>
</evidence>
<organism evidence="28 29">
    <name type="scientific">Sus scrofa</name>
    <name type="common">Pig</name>
    <dbReference type="NCBI Taxonomy" id="9823"/>
    <lineage>
        <taxon>Eukaryota</taxon>
        <taxon>Metazoa</taxon>
        <taxon>Chordata</taxon>
        <taxon>Craniata</taxon>
        <taxon>Vertebrata</taxon>
        <taxon>Euteleostomi</taxon>
        <taxon>Mammalia</taxon>
        <taxon>Eutheria</taxon>
        <taxon>Laurasiatheria</taxon>
        <taxon>Artiodactyla</taxon>
        <taxon>Suina</taxon>
        <taxon>Suidae</taxon>
        <taxon>Sus</taxon>
    </lineage>
</organism>
<evidence type="ECO:0000256" key="26">
    <source>
        <dbReference type="SAM" id="MobiDB-lite"/>
    </source>
</evidence>
<keyword evidence="14" id="KW-0206">Cytoskeleton</keyword>
<evidence type="ECO:0000256" key="2">
    <source>
        <dbReference type="ARBA" id="ARBA00004123"/>
    </source>
</evidence>
<feature type="region of interest" description="Disordered" evidence="26">
    <location>
        <begin position="862"/>
        <end position="906"/>
    </location>
</feature>
<dbReference type="PANTHER" id="PTHR12756">
    <property type="entry name" value="CYTOSOLIC CARBOXYPEPTIDASE"/>
    <property type="match status" value="1"/>
</dbReference>
<gene>
    <name evidence="28" type="primary">AGBL5</name>
</gene>
<name>A0A8D1Q0F1_PIG</name>
<feature type="region of interest" description="Disordered" evidence="26">
    <location>
        <begin position="342"/>
        <end position="400"/>
    </location>
</feature>
<keyword evidence="8" id="KW-0121">Carboxypeptidase</keyword>
<comment type="cofactor">
    <cofactor evidence="1">
        <name>Zn(2+)</name>
        <dbReference type="ChEBI" id="CHEBI:29105"/>
    </cofactor>
</comment>
<dbReference type="FunFam" id="3.40.630.10:FF:000049">
    <property type="entry name" value="cytosolic carboxypeptidase-like protein 5 isoform X1"/>
    <property type="match status" value="1"/>
</dbReference>
<comment type="function">
    <text evidence="23">Metallocarboxypeptidase that mediates deglutamylation of tubulin and non-tubulin target proteins. Catalyzes the removal of polyglutamate side chains present on the gamma-carboxyl group of glutamate residues within the C-terminal tail of alpha- and beta-tubulin. Cleaves alpha- and gamma-linked polyglutamate tubulin side-chain, as well as the branching point glutamate. Also catalyzes the removal of alpha-linked glutamate residues from the carboxy-terminus of alpha-tubulin. Mediates deglutamylation of nucleotidyltransferase CGAS, leading to CGAS antiviral defense response activation.</text>
</comment>
<evidence type="ECO:0000256" key="18">
    <source>
        <dbReference type="ARBA" id="ARBA00024627"/>
    </source>
</evidence>
<evidence type="ECO:0000313" key="28">
    <source>
        <dbReference type="Ensembl" id="ENSSSCP00055010836.1"/>
    </source>
</evidence>
<comment type="catalytic activity">
    <reaction evidence="20">
        <text>(L-glutamyl)(n+1)-gamma-L-glutamyl-L-glutamyl-[protein] + H2O = (L-glutamyl)(n)-gamma-L-glutamyl-L-glutamyl-[protein] + L-glutamate</text>
        <dbReference type="Rhea" id="RHEA:60004"/>
        <dbReference type="Rhea" id="RHEA-COMP:15519"/>
        <dbReference type="Rhea" id="RHEA-COMP:15675"/>
        <dbReference type="ChEBI" id="CHEBI:15377"/>
        <dbReference type="ChEBI" id="CHEBI:29985"/>
        <dbReference type="ChEBI" id="CHEBI:143623"/>
    </reaction>
    <physiologicalReaction direction="left-to-right" evidence="20">
        <dbReference type="Rhea" id="RHEA:60005"/>
    </physiologicalReaction>
</comment>
<keyword evidence="9" id="KW-0645">Protease</keyword>
<feature type="region of interest" description="Disordered" evidence="26">
    <location>
        <begin position="777"/>
        <end position="831"/>
    </location>
</feature>
<evidence type="ECO:0000256" key="5">
    <source>
        <dbReference type="ARBA" id="ARBA00004514"/>
    </source>
</evidence>
<proteinExistence type="inferred from homology"/>
<comment type="catalytic activity">
    <reaction evidence="24">
        <text>gamma-L-glutamyl-L-glutamyl-[protein] + H2O = L-glutamyl-[protein] + L-glutamate</text>
        <dbReference type="Rhea" id="RHEA:60152"/>
        <dbReference type="Rhea" id="RHEA-COMP:10208"/>
        <dbReference type="Rhea" id="RHEA-COMP:15517"/>
        <dbReference type="ChEBI" id="CHEBI:15377"/>
        <dbReference type="ChEBI" id="CHEBI:29973"/>
        <dbReference type="ChEBI" id="CHEBI:29985"/>
        <dbReference type="ChEBI" id="CHEBI:143622"/>
    </reaction>
    <physiologicalReaction direction="left-to-right" evidence="24">
        <dbReference type="Rhea" id="RHEA:60153"/>
    </physiologicalReaction>
</comment>
<accession>A0A8D1Q0F1</accession>
<dbReference type="Gene3D" id="2.60.40.3120">
    <property type="match status" value="1"/>
</dbReference>
<dbReference type="Pfam" id="PF18027">
    <property type="entry name" value="Pepdidase_M14_N"/>
    <property type="match status" value="1"/>
</dbReference>
<evidence type="ECO:0000256" key="13">
    <source>
        <dbReference type="ARBA" id="ARBA00023049"/>
    </source>
</evidence>
<evidence type="ECO:0000256" key="20">
    <source>
        <dbReference type="ARBA" id="ARBA00029302"/>
    </source>
</evidence>
<comment type="catalytic activity">
    <reaction evidence="17">
        <text>C-terminal L-alpha-aminoacyl-L-glutamyl-L-glutamyl-[tubulin] + H2O = C-terminal L-alpha-aminoacyl-L-glutamyl-[tubulin] + L-glutamate</text>
        <dbReference type="Rhea" id="RHEA:63792"/>
        <dbReference type="Rhea" id="RHEA-COMP:16435"/>
        <dbReference type="Rhea" id="RHEA-COMP:16436"/>
        <dbReference type="ChEBI" id="CHEBI:15377"/>
        <dbReference type="ChEBI" id="CHEBI:29985"/>
        <dbReference type="ChEBI" id="CHEBI:149555"/>
        <dbReference type="ChEBI" id="CHEBI:149556"/>
        <dbReference type="EC" id="3.4.17.24"/>
    </reaction>
    <physiologicalReaction direction="left-to-right" evidence="17">
        <dbReference type="Rhea" id="RHEA:63793"/>
    </physiologicalReaction>
</comment>
<dbReference type="Gene3D" id="3.40.630.10">
    <property type="entry name" value="Zn peptidases"/>
    <property type="match status" value="2"/>
</dbReference>
<feature type="region of interest" description="Disordered" evidence="26">
    <location>
        <begin position="610"/>
        <end position="734"/>
    </location>
</feature>
<dbReference type="GO" id="GO:0030496">
    <property type="term" value="C:midbody"/>
    <property type="evidence" value="ECO:0007669"/>
    <property type="project" value="UniProtKB-SubCell"/>
</dbReference>
<evidence type="ECO:0000256" key="23">
    <source>
        <dbReference type="ARBA" id="ARBA00045278"/>
    </source>
</evidence>
<evidence type="ECO:0000259" key="27">
    <source>
        <dbReference type="PROSITE" id="PS52035"/>
    </source>
</evidence>
<comment type="similarity">
    <text evidence="6 25">Belongs to the peptidase M14 family.</text>
</comment>
<dbReference type="PANTHER" id="PTHR12756:SF12">
    <property type="entry name" value="CYTOSOLIC CARBOXYPEPTIDASE-LIKE PROTEIN 5"/>
    <property type="match status" value="1"/>
</dbReference>
<evidence type="ECO:0000256" key="14">
    <source>
        <dbReference type="ARBA" id="ARBA00023212"/>
    </source>
</evidence>
<dbReference type="FunFam" id="2.60.40.3120:FF:000002">
    <property type="entry name" value="cytosolic carboxypeptidase-like protein 5 isoform X2"/>
    <property type="match status" value="1"/>
</dbReference>
<evidence type="ECO:0000256" key="3">
    <source>
        <dbReference type="ARBA" id="ARBA00004186"/>
    </source>
</evidence>
<feature type="active site" description="Proton donor/acceptor" evidence="25">
    <location>
        <position position="516"/>
    </location>
</feature>
<comment type="subcellular location">
    <subcellularLocation>
        <location evidence="3">Cytoplasm</location>
        <location evidence="3">Cytoskeleton</location>
        <location evidence="3">Spindle</location>
    </subcellularLocation>
    <subcellularLocation>
        <location evidence="5">Cytoplasm</location>
        <location evidence="5">Cytosol</location>
    </subcellularLocation>
    <subcellularLocation>
        <location evidence="4">Midbody</location>
    </subcellularLocation>
    <subcellularLocation>
        <location evidence="2">Nucleus</location>
    </subcellularLocation>
</comment>
<evidence type="ECO:0000256" key="1">
    <source>
        <dbReference type="ARBA" id="ARBA00001947"/>
    </source>
</evidence>
<dbReference type="InterPro" id="IPR040626">
    <property type="entry name" value="Pepdidase_M14_N"/>
</dbReference>